<dbReference type="EMBL" id="UZAG01015889">
    <property type="protein sequence ID" value="VDO24052.1"/>
    <property type="molecule type" value="Genomic_DNA"/>
</dbReference>
<reference evidence="2 3" key="2">
    <citation type="submission" date="2018-11" db="EMBL/GenBank/DDBJ databases">
        <authorList>
            <consortium name="Pathogen Informatics"/>
        </authorList>
    </citation>
    <scope>NUCLEOTIDE SEQUENCE [LARGE SCALE GENOMIC DNA]</scope>
</reference>
<keyword evidence="1" id="KW-0472">Membrane</keyword>
<evidence type="ECO:0000313" key="4">
    <source>
        <dbReference type="WBParaSite" id="BTMF_0000925201-mRNA-1"/>
    </source>
</evidence>
<name>A0A0R3QNG7_9BILA</name>
<reference evidence="4" key="1">
    <citation type="submission" date="2017-02" db="UniProtKB">
        <authorList>
            <consortium name="WormBaseParasite"/>
        </authorList>
    </citation>
    <scope>IDENTIFICATION</scope>
</reference>
<sequence length="72" mass="8533">MNLFFESSSVYCTEVIPSVHFPYLSLLSSFFLLYWFCRCYYTDFSLNYAFTLGTSLNILLLLREFVPISIKF</sequence>
<accession>A0A0R3QNG7</accession>
<evidence type="ECO:0000313" key="3">
    <source>
        <dbReference type="Proteomes" id="UP000280834"/>
    </source>
</evidence>
<dbReference type="Proteomes" id="UP000280834">
    <property type="component" value="Unassembled WGS sequence"/>
</dbReference>
<feature type="transmembrane region" description="Helical" evidence="1">
    <location>
        <begin position="44"/>
        <end position="62"/>
    </location>
</feature>
<evidence type="ECO:0000313" key="2">
    <source>
        <dbReference type="EMBL" id="VDO24052.1"/>
    </source>
</evidence>
<dbReference type="WBParaSite" id="BTMF_0000925201-mRNA-1">
    <property type="protein sequence ID" value="BTMF_0000925201-mRNA-1"/>
    <property type="gene ID" value="BTMF_0000925201"/>
</dbReference>
<feature type="transmembrane region" description="Helical" evidence="1">
    <location>
        <begin position="20"/>
        <end position="37"/>
    </location>
</feature>
<protein>
    <submittedName>
        <fullName evidence="4">Ovule protein</fullName>
    </submittedName>
</protein>
<keyword evidence="1" id="KW-0812">Transmembrane</keyword>
<keyword evidence="1" id="KW-1133">Transmembrane helix</keyword>
<keyword evidence="3" id="KW-1185">Reference proteome</keyword>
<gene>
    <name evidence="2" type="ORF">BTMF_LOCUS7303</name>
</gene>
<organism evidence="4">
    <name type="scientific">Brugia timori</name>
    <dbReference type="NCBI Taxonomy" id="42155"/>
    <lineage>
        <taxon>Eukaryota</taxon>
        <taxon>Metazoa</taxon>
        <taxon>Ecdysozoa</taxon>
        <taxon>Nematoda</taxon>
        <taxon>Chromadorea</taxon>
        <taxon>Rhabditida</taxon>
        <taxon>Spirurina</taxon>
        <taxon>Spiruromorpha</taxon>
        <taxon>Filarioidea</taxon>
        <taxon>Onchocercidae</taxon>
        <taxon>Brugia</taxon>
    </lineage>
</organism>
<evidence type="ECO:0000256" key="1">
    <source>
        <dbReference type="SAM" id="Phobius"/>
    </source>
</evidence>
<proteinExistence type="predicted"/>
<dbReference type="AlphaFoldDB" id="A0A0R3QNG7"/>